<dbReference type="EMBL" id="UOGG01000097">
    <property type="protein sequence ID" value="VAX30070.1"/>
    <property type="molecule type" value="Genomic_DNA"/>
</dbReference>
<organism evidence="2">
    <name type="scientific">hydrothermal vent metagenome</name>
    <dbReference type="NCBI Taxonomy" id="652676"/>
    <lineage>
        <taxon>unclassified sequences</taxon>
        <taxon>metagenomes</taxon>
        <taxon>ecological metagenomes</taxon>
    </lineage>
</organism>
<proteinExistence type="predicted"/>
<dbReference type="InterPro" id="IPR012349">
    <property type="entry name" value="Split_barrel_FMN-bd"/>
</dbReference>
<dbReference type="PANTHER" id="PTHR39336:SF1">
    <property type="entry name" value="PYRIDOXAMINE PHOSPHATE OXIDASE FAMILY PROTEIN (AFU_ORTHOLOGUE AFUA_6G11440)"/>
    <property type="match status" value="1"/>
</dbReference>
<dbReference type="Gene3D" id="2.30.110.10">
    <property type="entry name" value="Electron Transport, Fmn-binding Protein, Chain A"/>
    <property type="match status" value="1"/>
</dbReference>
<sequence>MSKLDETLKEFIADQHMFFVGTAGKDGRVNISPKGMDSLRVIDSEKIVWLNYTGSGNETAAHVLECQRMTLLFCAFKGKPNILRIYGKATAIHPRDKEWETTLNLFPKVPGARQIFSLTIESVTTSCGFSVPLFEHVGERDVLVQWAEKKGEDGVKQYWQDNNQTSIDGKPTGIFE</sequence>
<dbReference type="SUPFAM" id="SSF50475">
    <property type="entry name" value="FMN-binding split barrel"/>
    <property type="match status" value="1"/>
</dbReference>
<dbReference type="PANTHER" id="PTHR39336">
    <property type="entry name" value="PYRIDOXAMINE PHOSPHATE OXIDASE FAMILY PROTEIN (AFU_ORTHOLOGUE AFUA_6G11440)"/>
    <property type="match status" value="1"/>
</dbReference>
<dbReference type="InterPro" id="IPR011576">
    <property type="entry name" value="Pyridox_Oxase_N"/>
</dbReference>
<feature type="domain" description="Pyridoxamine 5'-phosphate oxidase N-terminal" evidence="1">
    <location>
        <begin position="4"/>
        <end position="127"/>
    </location>
</feature>
<dbReference type="Pfam" id="PF01243">
    <property type="entry name" value="PNPOx_N"/>
    <property type="match status" value="1"/>
</dbReference>
<evidence type="ECO:0000259" key="1">
    <source>
        <dbReference type="Pfam" id="PF01243"/>
    </source>
</evidence>
<accession>A0A3B1D4Z7</accession>
<protein>
    <recommendedName>
        <fullName evidence="1">Pyridoxamine 5'-phosphate oxidase N-terminal domain-containing protein</fullName>
    </recommendedName>
</protein>
<reference evidence="2" key="1">
    <citation type="submission" date="2018-06" db="EMBL/GenBank/DDBJ databases">
        <authorList>
            <person name="Zhirakovskaya E."/>
        </authorList>
    </citation>
    <scope>NUCLEOTIDE SEQUENCE</scope>
</reference>
<evidence type="ECO:0000313" key="2">
    <source>
        <dbReference type="EMBL" id="VAX30070.1"/>
    </source>
</evidence>
<gene>
    <name evidence="2" type="ORF">MNBD_NITROSPINAE05-219</name>
</gene>
<dbReference type="AlphaFoldDB" id="A0A3B1D4Z7"/>
<name>A0A3B1D4Z7_9ZZZZ</name>